<dbReference type="InterPro" id="IPR016024">
    <property type="entry name" value="ARM-type_fold"/>
</dbReference>
<dbReference type="Gene3D" id="1.25.10.10">
    <property type="entry name" value="Leucine-rich Repeat Variant"/>
    <property type="match status" value="4"/>
</dbReference>
<proteinExistence type="predicted"/>
<protein>
    <recommendedName>
        <fullName evidence="3">Leucine rich repeat variant domain-containing protein</fullName>
    </recommendedName>
</protein>
<sequence length="1377" mass="154494">MPLPEPLNSADLQRFLDDNERLASETRELQLAIANDPATPRHLLEVLTRSSDRQVAQAARLHVNWAGELTEGWQEALDAELQNVELGQNDRLAVELLKIGPVPDCFFSEWVPAERFIEGLRNPHLPLRYRLKLLERLAKEPTLEPRLQVAESPETPLAVLEQLAGDLEIPIRLAVKYNSNCPPGLIELVEGQHTVATDWNTDTEQLAMLGQSRWAWIRLAVAQNPSTPAETLMQLARDSVFKIQLAVAKNPQTPANVLDVLAEYSEKTIQEAVAEHPNATEEILHQLFSIQQHIFWKRQNLPTSILERFFREAATKGPIWKEDNLPDFLTGQPNTPTWILVELANVDLEEFRKDKIAYFDSLPIKIVESNIENALQFLADIAKHPQVTVEILERLSQYPNTDVKLAVAQNSLTPEALKIQLLEELSVNPDERVQVKVAEDSNTPVNILAAMARNEFYDTKLLREIRGILALEHEANADSFKSNADWLIFNLKQEVLSPANIKVDVDRWMEIIQSSSVLETLNRFSDKDDLINDSDDEQVMSIWSGILPGLSTEQLKRAIETIFDALAMIKSDVKNSSNLRSVGVALVANPRTPATLREILKNQLIRPSNSIDRYDYYNRDSDVFLALAYNPAIPEAERREYLQQLITFGLAGNIIAKDPRTPLDILEQLLEQGKKEAIAKNPAAPESLLRRIADELQPHNYLLRTIAENPNAPADLLIRFVKLPDEDPLHGNLSMLDLVAKNRNLPILERYRLVLEKEQDQENAKAREFMSRRPNSPFALAEVLKSGDRNALYNAARNFLTPVHILEQLAKHPDETVRSVLLDNQNLPLKIRLELTRDPSDSVRRGLAYKSSHRETPVQVLEILANDESEKVRATVAENSDTPVEILMKLANDTSREVKNKLIANLNTPVAVLERLGLEEGILNIRNPKTPGNVLAQAASRMSGDRLVDLLKYSVQGSQMPASTLEQLANHNNYSVRYEVASHPNTPVSALEKLSRDSYIYTVSRVASNRNTPPHILEQLATHPDYTIRHNVAGNPNTPPAALELLARYIESEANAPSTTNDANKSTRRSGENNEILKMLAGKPHTPIAVLEMLAAREFAGGEEIGREPNDFSGPRTPEEVLESLVYNPSLTSQILARLAFDPSPKIRSLLIHNPNATPELWEQLARDENVQVRCTIASSTNCPISILQTLASDREEYVRHKVATNPNTPANTLEFLSQDVDAKVREAIASNPNTTPSVLEQLAPDEKVEVRRAVAKNPHTPATIRESLRDLVIQPFTRQTSPTLRGLSRIYNPNTDDLPTLLSEYVQSPNAFVRFVALLHPLTPVDAIGQGSQSVFWCDRYAVADNPSSPVEIRQQLARDCNRIVRATAKSYLENF</sequence>
<dbReference type="RefSeq" id="WP_190472069.1">
    <property type="nucleotide sequence ID" value="NZ_JACJPW010000097.1"/>
</dbReference>
<reference evidence="4" key="1">
    <citation type="journal article" date="2015" name="ISME J.">
        <title>Draft Genome Sequence of Streptomyces incarnatus NRRL8089, which Produces the Nucleoside Antibiotic Sinefungin.</title>
        <authorList>
            <person name="Oshima K."/>
            <person name="Hattori M."/>
            <person name="Shimizu H."/>
            <person name="Fukuda K."/>
            <person name="Nemoto M."/>
            <person name="Inagaki K."/>
            <person name="Tamura T."/>
        </authorList>
    </citation>
    <scope>NUCLEOTIDE SEQUENCE</scope>
    <source>
        <strain evidence="4">FACHB-1375</strain>
    </source>
</reference>
<evidence type="ECO:0000313" key="4">
    <source>
        <dbReference type="EMBL" id="MBD2184854.1"/>
    </source>
</evidence>
<dbReference type="Pfam" id="PF25591">
    <property type="entry name" value="LRV_2"/>
    <property type="match status" value="1"/>
</dbReference>
<evidence type="ECO:0000259" key="3">
    <source>
        <dbReference type="Pfam" id="PF25591"/>
    </source>
</evidence>
<evidence type="ECO:0000256" key="1">
    <source>
        <dbReference type="ARBA" id="ARBA00022549"/>
    </source>
</evidence>
<accession>A0A926ZJN7</accession>
<name>A0A926ZJN7_9CYAN</name>
<comment type="caution">
    <text evidence="4">The sequence shown here is derived from an EMBL/GenBank/DDBJ whole genome shotgun (WGS) entry which is preliminary data.</text>
</comment>
<dbReference type="Proteomes" id="UP000641646">
    <property type="component" value="Unassembled WGS sequence"/>
</dbReference>
<dbReference type="EMBL" id="JACJPW010000097">
    <property type="protein sequence ID" value="MBD2184854.1"/>
    <property type="molecule type" value="Genomic_DNA"/>
</dbReference>
<gene>
    <name evidence="4" type="ORF">H6G03_27915</name>
</gene>
<feature type="domain" description="Leucine rich repeat variant" evidence="3">
    <location>
        <begin position="220"/>
        <end position="275"/>
    </location>
</feature>
<organism evidence="4 5">
    <name type="scientific">Aerosakkonema funiforme FACHB-1375</name>
    <dbReference type="NCBI Taxonomy" id="2949571"/>
    <lineage>
        <taxon>Bacteria</taxon>
        <taxon>Bacillati</taxon>
        <taxon>Cyanobacteriota</taxon>
        <taxon>Cyanophyceae</taxon>
        <taxon>Oscillatoriophycideae</taxon>
        <taxon>Aerosakkonematales</taxon>
        <taxon>Aerosakkonemataceae</taxon>
        <taxon>Aerosakkonema</taxon>
    </lineage>
</organism>
<dbReference type="SUPFAM" id="SSF48371">
    <property type="entry name" value="ARM repeat"/>
    <property type="match status" value="3"/>
</dbReference>
<keyword evidence="1" id="KW-0042">Antenna complex</keyword>
<evidence type="ECO:0000256" key="2">
    <source>
        <dbReference type="ARBA" id="ARBA00022738"/>
    </source>
</evidence>
<dbReference type="InterPro" id="IPR011989">
    <property type="entry name" value="ARM-like"/>
</dbReference>
<reference evidence="4" key="2">
    <citation type="submission" date="2020-08" db="EMBL/GenBank/DDBJ databases">
        <authorList>
            <person name="Chen M."/>
            <person name="Teng W."/>
            <person name="Zhao L."/>
            <person name="Hu C."/>
            <person name="Zhou Y."/>
            <person name="Han B."/>
            <person name="Song L."/>
            <person name="Shu W."/>
        </authorList>
    </citation>
    <scope>NUCLEOTIDE SEQUENCE</scope>
    <source>
        <strain evidence="4">FACHB-1375</strain>
    </source>
</reference>
<dbReference type="InterPro" id="IPR057893">
    <property type="entry name" value="LRV_2"/>
</dbReference>
<keyword evidence="5" id="KW-1185">Reference proteome</keyword>
<dbReference type="GO" id="GO:0030089">
    <property type="term" value="C:phycobilisome"/>
    <property type="evidence" value="ECO:0007669"/>
    <property type="project" value="UniProtKB-KW"/>
</dbReference>
<keyword evidence="2" id="KW-0605">Phycobilisome</keyword>
<evidence type="ECO:0000313" key="5">
    <source>
        <dbReference type="Proteomes" id="UP000641646"/>
    </source>
</evidence>